<comment type="caution">
    <text evidence="4">The sequence shown here is derived from an EMBL/GenBank/DDBJ whole genome shotgun (WGS) entry which is preliminary data.</text>
</comment>
<proteinExistence type="predicted"/>
<dbReference type="OrthoDB" id="7405130at2759"/>
<keyword evidence="5" id="KW-1185">Reference proteome</keyword>
<accession>A0A4C1ZZR3</accession>
<dbReference type="Proteomes" id="UP000299102">
    <property type="component" value="Unassembled WGS sequence"/>
</dbReference>
<dbReference type="EMBL" id="BGZK01002270">
    <property type="protein sequence ID" value="GBP92383.1"/>
    <property type="molecule type" value="Genomic_DNA"/>
</dbReference>
<dbReference type="InterPro" id="IPR001878">
    <property type="entry name" value="Znf_CCHC"/>
</dbReference>
<protein>
    <submittedName>
        <fullName evidence="4">Uncharacterized 50 kDa protein in type I retrotransposable element R1DM</fullName>
    </submittedName>
</protein>
<dbReference type="InterPro" id="IPR036875">
    <property type="entry name" value="Znf_CCHC_sf"/>
</dbReference>
<dbReference type="SMART" id="SM00343">
    <property type="entry name" value="ZnF_C2HC"/>
    <property type="match status" value="2"/>
</dbReference>
<evidence type="ECO:0000259" key="3">
    <source>
        <dbReference type="PROSITE" id="PS50158"/>
    </source>
</evidence>
<dbReference type="Pfam" id="PF00098">
    <property type="entry name" value="zf-CCHC"/>
    <property type="match status" value="1"/>
</dbReference>
<dbReference type="Gene3D" id="4.10.60.10">
    <property type="entry name" value="Zinc finger, CCHC-type"/>
    <property type="match status" value="1"/>
</dbReference>
<keyword evidence="1" id="KW-0479">Metal-binding</keyword>
<reference evidence="4 5" key="1">
    <citation type="journal article" date="2019" name="Commun. Biol.">
        <title>The bagworm genome reveals a unique fibroin gene that provides high tensile strength.</title>
        <authorList>
            <person name="Kono N."/>
            <person name="Nakamura H."/>
            <person name="Ohtoshi R."/>
            <person name="Tomita M."/>
            <person name="Numata K."/>
            <person name="Arakawa K."/>
        </authorList>
    </citation>
    <scope>NUCLEOTIDE SEQUENCE [LARGE SCALE GENOMIC DNA]</scope>
</reference>
<organism evidence="4 5">
    <name type="scientific">Eumeta variegata</name>
    <name type="common">Bagworm moth</name>
    <name type="synonym">Eumeta japonica</name>
    <dbReference type="NCBI Taxonomy" id="151549"/>
    <lineage>
        <taxon>Eukaryota</taxon>
        <taxon>Metazoa</taxon>
        <taxon>Ecdysozoa</taxon>
        <taxon>Arthropoda</taxon>
        <taxon>Hexapoda</taxon>
        <taxon>Insecta</taxon>
        <taxon>Pterygota</taxon>
        <taxon>Neoptera</taxon>
        <taxon>Endopterygota</taxon>
        <taxon>Lepidoptera</taxon>
        <taxon>Glossata</taxon>
        <taxon>Ditrysia</taxon>
        <taxon>Tineoidea</taxon>
        <taxon>Psychidae</taxon>
        <taxon>Oiketicinae</taxon>
        <taxon>Eumeta</taxon>
    </lineage>
</organism>
<dbReference type="AlphaFoldDB" id="A0A4C1ZZR3"/>
<feature type="region of interest" description="Disordered" evidence="2">
    <location>
        <begin position="1"/>
        <end position="60"/>
    </location>
</feature>
<dbReference type="GO" id="GO:0008270">
    <property type="term" value="F:zinc ion binding"/>
    <property type="evidence" value="ECO:0007669"/>
    <property type="project" value="UniProtKB-KW"/>
</dbReference>
<feature type="domain" description="CCHC-type" evidence="3">
    <location>
        <begin position="356"/>
        <end position="371"/>
    </location>
</feature>
<gene>
    <name evidence="4" type="ORF">EVAR_64988_1</name>
</gene>
<dbReference type="PROSITE" id="PS50158">
    <property type="entry name" value="ZF_CCHC"/>
    <property type="match status" value="1"/>
</dbReference>
<dbReference type="SUPFAM" id="SSF57756">
    <property type="entry name" value="Retrovirus zinc finger-like domains"/>
    <property type="match status" value="1"/>
</dbReference>
<evidence type="ECO:0000313" key="4">
    <source>
        <dbReference type="EMBL" id="GBP92383.1"/>
    </source>
</evidence>
<dbReference type="STRING" id="151549.A0A4C1ZZR3"/>
<dbReference type="GO" id="GO:0003676">
    <property type="term" value="F:nucleic acid binding"/>
    <property type="evidence" value="ECO:0007669"/>
    <property type="project" value="InterPro"/>
</dbReference>
<sequence>MGKRKGERAVAKGDASDVTTDDPRAFVLTMGPPKIRHTESECSSTEETEHSKKLKMVSPRSRRKGRLAAVLLRKREPVRERVSRPRTRRVGGETALETMKKITAGVYELVMVKGTDMAMAHEMTKKVAEYEGLLIELMGEVEHLKGRLECAPATVVAAPVVAPTTVRRSAVTKPETTSAVAFPSLPGPKPVETWSVVVKSKSGKSAKEVEGAIIRTPSVAERRKVVANTKFAEVGLEVEVSDRLGPKVVVQRVHKALSVDEFMGELHSLNFREMDEAQFRRSVRMLSAPWKVEAGDGTVNVMLECTPRVAEQLRATGVYIKWFRFIVRTLDPIAACYRCLSFDHRVRDCKVQSEVCRRCGDAGHWASSCPNELRCRNCAFRGLPDGHLMMSQACPVYAAMVARVNARH</sequence>
<keyword evidence="1" id="KW-0863">Zinc-finger</keyword>
<evidence type="ECO:0000313" key="5">
    <source>
        <dbReference type="Proteomes" id="UP000299102"/>
    </source>
</evidence>
<keyword evidence="1" id="KW-0862">Zinc</keyword>
<name>A0A4C1ZZR3_EUMVA</name>
<evidence type="ECO:0000256" key="1">
    <source>
        <dbReference type="PROSITE-ProRule" id="PRU00047"/>
    </source>
</evidence>
<evidence type="ECO:0000256" key="2">
    <source>
        <dbReference type="SAM" id="MobiDB-lite"/>
    </source>
</evidence>